<reference evidence="1 2" key="1">
    <citation type="journal article" date="2011" name="J. Microbiol.">
        <title>Bacillus kyonggiensis sp. nov., isolated from soil of a lettuce field.</title>
        <authorList>
            <person name="Dong K."/>
            <person name="Lee S."/>
        </authorList>
    </citation>
    <scope>NUCLEOTIDE SEQUENCE [LARGE SCALE GENOMIC DNA]</scope>
    <source>
        <strain evidence="1 2">NB22</strain>
    </source>
</reference>
<dbReference type="Proteomes" id="UP000307756">
    <property type="component" value="Unassembled WGS sequence"/>
</dbReference>
<dbReference type="EMBL" id="SWBM01000004">
    <property type="protein sequence ID" value="TKC15661.1"/>
    <property type="molecule type" value="Genomic_DNA"/>
</dbReference>
<dbReference type="AlphaFoldDB" id="A0A4U1D0H3"/>
<dbReference type="OrthoDB" id="1937736at2"/>
<organism evidence="1 2">
    <name type="scientific">Robertmurraya kyonggiensis</name>
    <dbReference type="NCBI Taxonomy" id="1037680"/>
    <lineage>
        <taxon>Bacteria</taxon>
        <taxon>Bacillati</taxon>
        <taxon>Bacillota</taxon>
        <taxon>Bacilli</taxon>
        <taxon>Bacillales</taxon>
        <taxon>Bacillaceae</taxon>
        <taxon>Robertmurraya</taxon>
    </lineage>
</organism>
<name>A0A4U1D0H3_9BACI</name>
<comment type="caution">
    <text evidence="1">The sequence shown here is derived from an EMBL/GenBank/DDBJ whole genome shotgun (WGS) entry which is preliminary data.</text>
</comment>
<dbReference type="InterPro" id="IPR024984">
    <property type="entry name" value="DUF3888"/>
</dbReference>
<protein>
    <submittedName>
        <fullName evidence="1">DUF3888 domain-containing protein</fullName>
    </submittedName>
</protein>
<sequence length="250" mass="29273">MRKIFNLFITSSILVLLIKPYQIEASPLNIDNKVLHDTLLTLLSPHITEQVNNYYGEYKQFGLYDAQILSINRESEGSYSFKINVQVETFEHAHNPPYGKETIIFKINPAGVKAIDFRHKGDKEAERVKKFYQDTITDIKKSFNLNLDSYAPYTYNQLLYESEKQKEYKSLSEIVEKIIADIPYDEIKPPLKNVIKPITFIKDNKGYILLKRADGTNEVYTLEKIDGNWQVMDKKIKQGKKMKKELIWYM</sequence>
<evidence type="ECO:0000313" key="2">
    <source>
        <dbReference type="Proteomes" id="UP000307756"/>
    </source>
</evidence>
<gene>
    <name evidence="1" type="ORF">FA727_16165</name>
</gene>
<keyword evidence="2" id="KW-1185">Reference proteome</keyword>
<dbReference type="RefSeq" id="WP_136832585.1">
    <property type="nucleotide sequence ID" value="NZ_SWBM01000004.1"/>
</dbReference>
<evidence type="ECO:0000313" key="1">
    <source>
        <dbReference type="EMBL" id="TKC15661.1"/>
    </source>
</evidence>
<dbReference type="Pfam" id="PF13027">
    <property type="entry name" value="DUF3888"/>
    <property type="match status" value="1"/>
</dbReference>
<accession>A0A4U1D0H3</accession>
<proteinExistence type="predicted"/>